<dbReference type="InterPro" id="IPR008948">
    <property type="entry name" value="L-Aspartase-like"/>
</dbReference>
<dbReference type="Proteomes" id="UP001210169">
    <property type="component" value="Chromosome"/>
</dbReference>
<dbReference type="Pfam" id="PF00206">
    <property type="entry name" value="Lyase_1"/>
    <property type="match status" value="1"/>
</dbReference>
<dbReference type="PRINTS" id="PR00145">
    <property type="entry name" value="ARGSUCLYASE"/>
</dbReference>
<sequence>MTPRPAPFDLLLELYGDADMIEIFSPHRMIDTWKQVEAALAQAQADLGIVDQERADAIAAVCADSGSVDPAELWESARNVGYPILGLVRQLDAALPENLRGSLHLGATTQDIMDSGLALQLDSAMQLLESRLRTLGDALAVKAADEALTVMPGRTHGQQAVPTTLGAKLAVYLDEVKRHRTRILACRDDVRRVSLFGAGGTSAAYGEHAGKIRALTAERLGLVDSAVPWHVARDSLVHVSSVAVAAATSAARLAREVADLARTEIGELGETVGHHRGASSTMPQKTNPITSESIIGFAVAARTAVVGLSRAAEAGHERSAGEWQVEWVLLPALFVNVSSALALANELVSDLAIYRERMHENLHADGGLIMAESAMIKLAPHLGREVAHDVVYELARQSRQGHEAFSTVLERWLATQPHLPAINVIVDEHAVGQAVQCCETAVSEWRAALEAVPNPWKEQG</sequence>
<dbReference type="Gene3D" id="1.20.200.10">
    <property type="entry name" value="Fumarase/aspartase (Central domain)"/>
    <property type="match status" value="1"/>
</dbReference>
<feature type="domain" description="Adenylosuccinate lyase C-terminal" evidence="2">
    <location>
        <begin position="366"/>
        <end position="430"/>
    </location>
</feature>
<evidence type="ECO:0000259" key="2">
    <source>
        <dbReference type="SMART" id="SM00998"/>
    </source>
</evidence>
<dbReference type="Gene3D" id="1.10.40.30">
    <property type="entry name" value="Fumarase/aspartase (C-terminal domain)"/>
    <property type="match status" value="1"/>
</dbReference>
<name>A0ABY7J229_STRNI</name>
<evidence type="ECO:0000313" key="3">
    <source>
        <dbReference type="EMBL" id="WAU03801.1"/>
    </source>
</evidence>
<accession>A0ABY7J229</accession>
<evidence type="ECO:0000313" key="4">
    <source>
        <dbReference type="Proteomes" id="UP001210169"/>
    </source>
</evidence>
<reference evidence="3 4" key="1">
    <citation type="submission" date="2022-12" db="EMBL/GenBank/DDBJ databases">
        <authorList>
            <person name="Ruckert C."/>
            <person name="Busche T."/>
            <person name="Kalinowski J."/>
            <person name="Wittmann C."/>
        </authorList>
    </citation>
    <scope>NUCLEOTIDE SEQUENCE [LARGE SCALE GENOMIC DNA]</scope>
    <source>
        <strain evidence="3 4">DSM 40276</strain>
    </source>
</reference>
<keyword evidence="1 3" id="KW-0456">Lyase</keyword>
<dbReference type="EMBL" id="CP114203">
    <property type="protein sequence ID" value="WAU03801.1"/>
    <property type="molecule type" value="Genomic_DNA"/>
</dbReference>
<dbReference type="RefSeq" id="WP_277411008.1">
    <property type="nucleotide sequence ID" value="NZ_CP114203.1"/>
</dbReference>
<organism evidence="3 4">
    <name type="scientific">Streptomyces nigrescens</name>
    <dbReference type="NCBI Taxonomy" id="1920"/>
    <lineage>
        <taxon>Bacteria</taxon>
        <taxon>Bacillati</taxon>
        <taxon>Actinomycetota</taxon>
        <taxon>Actinomycetes</taxon>
        <taxon>Kitasatosporales</taxon>
        <taxon>Streptomycetaceae</taxon>
        <taxon>Streptomyces</taxon>
    </lineage>
</organism>
<dbReference type="GeneID" id="301331179"/>
<evidence type="ECO:0000256" key="1">
    <source>
        <dbReference type="ARBA" id="ARBA00023239"/>
    </source>
</evidence>
<dbReference type="SUPFAM" id="SSF48557">
    <property type="entry name" value="L-aspartase-like"/>
    <property type="match status" value="1"/>
</dbReference>
<dbReference type="InterPro" id="IPR000362">
    <property type="entry name" value="Fumarate_lyase_fam"/>
</dbReference>
<dbReference type="PANTHER" id="PTHR43172">
    <property type="entry name" value="ADENYLOSUCCINATE LYASE"/>
    <property type="match status" value="1"/>
</dbReference>
<gene>
    <name evidence="3" type="ORF">STRNI_001991</name>
</gene>
<keyword evidence="4" id="KW-1185">Reference proteome</keyword>
<dbReference type="InterPro" id="IPR019468">
    <property type="entry name" value="AdenyloSucc_lyase_C"/>
</dbReference>
<protein>
    <submittedName>
        <fullName evidence="3">Lyase family protein</fullName>
    </submittedName>
</protein>
<dbReference type="InterPro" id="IPR022761">
    <property type="entry name" value="Fumarate_lyase_N"/>
</dbReference>
<dbReference type="SMART" id="SM00998">
    <property type="entry name" value="ADSL_C"/>
    <property type="match status" value="1"/>
</dbReference>
<proteinExistence type="predicted"/>
<dbReference type="PRINTS" id="PR00149">
    <property type="entry name" value="FUMRATELYASE"/>
</dbReference>
<dbReference type="GO" id="GO:0016829">
    <property type="term" value="F:lyase activity"/>
    <property type="evidence" value="ECO:0007669"/>
    <property type="project" value="UniProtKB-KW"/>
</dbReference>